<name>A0ABU9BZ62_9BURK</name>
<dbReference type="InterPro" id="IPR001789">
    <property type="entry name" value="Sig_transdc_resp-reg_receiver"/>
</dbReference>
<dbReference type="PANTHER" id="PTHR48111:SF1">
    <property type="entry name" value="TWO-COMPONENT RESPONSE REGULATOR ORR33"/>
    <property type="match status" value="1"/>
</dbReference>
<dbReference type="CDD" id="cd00383">
    <property type="entry name" value="trans_reg_C"/>
    <property type="match status" value="1"/>
</dbReference>
<feature type="region of interest" description="Disordered" evidence="8">
    <location>
        <begin position="1"/>
        <end position="27"/>
    </location>
</feature>
<organism evidence="11 12">
    <name type="scientific">Ideonella margarita</name>
    <dbReference type="NCBI Taxonomy" id="2984191"/>
    <lineage>
        <taxon>Bacteria</taxon>
        <taxon>Pseudomonadati</taxon>
        <taxon>Pseudomonadota</taxon>
        <taxon>Betaproteobacteria</taxon>
        <taxon>Burkholderiales</taxon>
        <taxon>Sphaerotilaceae</taxon>
        <taxon>Ideonella</taxon>
    </lineage>
</organism>
<dbReference type="PANTHER" id="PTHR48111">
    <property type="entry name" value="REGULATOR OF RPOS"/>
    <property type="match status" value="1"/>
</dbReference>
<evidence type="ECO:0000256" key="6">
    <source>
        <dbReference type="PROSITE-ProRule" id="PRU00169"/>
    </source>
</evidence>
<dbReference type="Proteomes" id="UP001379945">
    <property type="component" value="Unassembled WGS sequence"/>
</dbReference>
<dbReference type="Pfam" id="PF00072">
    <property type="entry name" value="Response_reg"/>
    <property type="match status" value="1"/>
</dbReference>
<dbReference type="PROSITE" id="PS50110">
    <property type="entry name" value="RESPONSE_REGULATORY"/>
    <property type="match status" value="1"/>
</dbReference>
<evidence type="ECO:0000313" key="11">
    <source>
        <dbReference type="EMBL" id="MEK8044890.1"/>
    </source>
</evidence>
<dbReference type="Pfam" id="PF00486">
    <property type="entry name" value="Trans_reg_C"/>
    <property type="match status" value="1"/>
</dbReference>
<evidence type="ECO:0000256" key="7">
    <source>
        <dbReference type="PROSITE-ProRule" id="PRU01091"/>
    </source>
</evidence>
<keyword evidence="4 7" id="KW-0238">DNA-binding</keyword>
<accession>A0ABU9BZ62</accession>
<comment type="caution">
    <text evidence="11">The sequence shown here is derived from an EMBL/GenBank/DDBJ whole genome shotgun (WGS) entry which is preliminary data.</text>
</comment>
<feature type="domain" description="Response regulatory" evidence="9">
    <location>
        <begin position="34"/>
        <end position="154"/>
    </location>
</feature>
<evidence type="ECO:0000256" key="1">
    <source>
        <dbReference type="ARBA" id="ARBA00022553"/>
    </source>
</evidence>
<evidence type="ECO:0000256" key="5">
    <source>
        <dbReference type="ARBA" id="ARBA00023163"/>
    </source>
</evidence>
<feature type="modified residue" description="4-aspartylphosphate" evidence="6">
    <location>
        <position position="82"/>
    </location>
</feature>
<feature type="compositionally biased region" description="Low complexity" evidence="8">
    <location>
        <begin position="9"/>
        <end position="27"/>
    </location>
</feature>
<gene>
    <name evidence="11" type="ORF">AACH00_00860</name>
</gene>
<dbReference type="SUPFAM" id="SSF52172">
    <property type="entry name" value="CheY-like"/>
    <property type="match status" value="1"/>
</dbReference>
<dbReference type="InterPro" id="IPR001867">
    <property type="entry name" value="OmpR/PhoB-type_DNA-bd"/>
</dbReference>
<keyword evidence="1 6" id="KW-0597">Phosphoprotein</keyword>
<protein>
    <submittedName>
        <fullName evidence="11">Response regulator transcription factor</fullName>
    </submittedName>
</protein>
<dbReference type="SMART" id="SM00862">
    <property type="entry name" value="Trans_reg_C"/>
    <property type="match status" value="1"/>
</dbReference>
<dbReference type="Gene3D" id="3.40.50.2300">
    <property type="match status" value="1"/>
</dbReference>
<keyword evidence="5" id="KW-0804">Transcription</keyword>
<dbReference type="InterPro" id="IPR011006">
    <property type="entry name" value="CheY-like_superfamily"/>
</dbReference>
<evidence type="ECO:0000313" key="12">
    <source>
        <dbReference type="Proteomes" id="UP001379945"/>
    </source>
</evidence>
<dbReference type="PROSITE" id="PS51755">
    <property type="entry name" value="OMPR_PHOB"/>
    <property type="match status" value="1"/>
</dbReference>
<evidence type="ECO:0000259" key="9">
    <source>
        <dbReference type="PROSITE" id="PS50110"/>
    </source>
</evidence>
<dbReference type="InterPro" id="IPR016032">
    <property type="entry name" value="Sig_transdc_resp-reg_C-effctor"/>
</dbReference>
<proteinExistence type="predicted"/>
<keyword evidence="12" id="KW-1185">Reference proteome</keyword>
<keyword evidence="3" id="KW-0805">Transcription regulation</keyword>
<evidence type="ECO:0000259" key="10">
    <source>
        <dbReference type="PROSITE" id="PS51755"/>
    </source>
</evidence>
<dbReference type="EMBL" id="JBBUTI010000001">
    <property type="protein sequence ID" value="MEK8044890.1"/>
    <property type="molecule type" value="Genomic_DNA"/>
</dbReference>
<evidence type="ECO:0000256" key="4">
    <source>
        <dbReference type="ARBA" id="ARBA00023125"/>
    </source>
</evidence>
<dbReference type="InterPro" id="IPR036388">
    <property type="entry name" value="WH-like_DNA-bd_sf"/>
</dbReference>
<dbReference type="SUPFAM" id="SSF46894">
    <property type="entry name" value="C-terminal effector domain of the bipartite response regulators"/>
    <property type="match status" value="1"/>
</dbReference>
<reference evidence="11 12" key="1">
    <citation type="submission" date="2024-04" db="EMBL/GenBank/DDBJ databases">
        <title>Novel species of the genus Ideonella isolated from streams.</title>
        <authorList>
            <person name="Lu H."/>
        </authorList>
    </citation>
    <scope>NUCLEOTIDE SEQUENCE [LARGE SCALE GENOMIC DNA]</scope>
    <source>
        <strain evidence="11 12">LYT19W</strain>
    </source>
</reference>
<dbReference type="RefSeq" id="WP_341397049.1">
    <property type="nucleotide sequence ID" value="NZ_JBBUTI010000001.1"/>
</dbReference>
<dbReference type="InterPro" id="IPR039420">
    <property type="entry name" value="WalR-like"/>
</dbReference>
<feature type="domain" description="OmpR/PhoB-type" evidence="10">
    <location>
        <begin position="173"/>
        <end position="287"/>
    </location>
</feature>
<dbReference type="SMART" id="SM00448">
    <property type="entry name" value="REC"/>
    <property type="match status" value="1"/>
</dbReference>
<evidence type="ECO:0000256" key="3">
    <source>
        <dbReference type="ARBA" id="ARBA00023015"/>
    </source>
</evidence>
<evidence type="ECO:0000256" key="2">
    <source>
        <dbReference type="ARBA" id="ARBA00023012"/>
    </source>
</evidence>
<keyword evidence="2" id="KW-0902">Two-component regulatory system</keyword>
<sequence>MPASETPRSRNAPAARPATDVPARTTRTAAAPGRVLVVAPDEHMRRWAALCLQVHGHDVHDTADADAIETAHRDGHDLLLMDPDARAQRGTRHGLDAWQRLRGLRDRCPTLPVIVLQGHGGATDRTAAFELGADAVIAQPFDPRELRARVARLLYLARFRPTADSAPTPEPQDEPLQVGGWWLNPVTRQLHTPTGLRVQVSEPEMRLLRAFLRAPHSALGREHLLALVSDGGSSPGDTAPYTAPGATPNAARTVDMMVSRLRQKLHDNPQAPRVIQTVRGVGYLFEAGEGPRDR</sequence>
<dbReference type="Gene3D" id="1.10.10.10">
    <property type="entry name" value="Winged helix-like DNA-binding domain superfamily/Winged helix DNA-binding domain"/>
    <property type="match status" value="1"/>
</dbReference>
<evidence type="ECO:0000256" key="8">
    <source>
        <dbReference type="SAM" id="MobiDB-lite"/>
    </source>
</evidence>
<feature type="DNA-binding region" description="OmpR/PhoB-type" evidence="7">
    <location>
        <begin position="173"/>
        <end position="287"/>
    </location>
</feature>